<feature type="compositionally biased region" description="Basic and acidic residues" evidence="1">
    <location>
        <begin position="47"/>
        <end position="62"/>
    </location>
</feature>
<gene>
    <name evidence="2" type="ORF">IFM46972_07232</name>
</gene>
<organism evidence="2 3">
    <name type="scientific">Aspergillus udagawae</name>
    <dbReference type="NCBI Taxonomy" id="91492"/>
    <lineage>
        <taxon>Eukaryota</taxon>
        <taxon>Fungi</taxon>
        <taxon>Dikarya</taxon>
        <taxon>Ascomycota</taxon>
        <taxon>Pezizomycotina</taxon>
        <taxon>Eurotiomycetes</taxon>
        <taxon>Eurotiomycetidae</taxon>
        <taxon>Eurotiales</taxon>
        <taxon>Aspergillaceae</taxon>
        <taxon>Aspergillus</taxon>
        <taxon>Aspergillus subgen. Fumigati</taxon>
    </lineage>
</organism>
<evidence type="ECO:0000313" key="3">
    <source>
        <dbReference type="Proteomes" id="UP000465221"/>
    </source>
</evidence>
<feature type="region of interest" description="Disordered" evidence="1">
    <location>
        <begin position="10"/>
        <end position="62"/>
    </location>
</feature>
<evidence type="ECO:0000313" key="2">
    <source>
        <dbReference type="EMBL" id="GFF43517.1"/>
    </source>
</evidence>
<evidence type="ECO:0000256" key="1">
    <source>
        <dbReference type="SAM" id="MobiDB-lite"/>
    </source>
</evidence>
<reference evidence="2 3" key="1">
    <citation type="submission" date="2020-01" db="EMBL/GenBank/DDBJ databases">
        <title>Draft genome sequence of Aspergillus udagawae IFM 46972.</title>
        <authorList>
            <person name="Takahashi H."/>
            <person name="Yaguchi T."/>
        </authorList>
    </citation>
    <scope>NUCLEOTIDE SEQUENCE [LARGE SCALE GENOMIC DNA]</scope>
    <source>
        <strain evidence="2 3">IFM 46972</strain>
    </source>
</reference>
<dbReference type="EMBL" id="BLKC01000054">
    <property type="protein sequence ID" value="GFF43517.1"/>
    <property type="molecule type" value="Genomic_DNA"/>
</dbReference>
<feature type="compositionally biased region" description="Low complexity" evidence="1">
    <location>
        <begin position="14"/>
        <end position="36"/>
    </location>
</feature>
<protein>
    <submittedName>
        <fullName evidence="2">Uncharacterized protein</fullName>
    </submittedName>
</protein>
<sequence>MLSHAKIIFRKLRGSSSRSSRGSEPAPSAPATTAESGIVNPSPRAIHFSDVRRSPTELPRKPWSDAQSISIIVVNAKGAADDLKLYRREKRFGDDPTDNFETDYFCDNYIYSVGFVPPSTPGS</sequence>
<accession>A0A8H3RZI8</accession>
<dbReference type="AlphaFoldDB" id="A0A8H3RZI8"/>
<name>A0A8H3RZI8_9EURO</name>
<proteinExistence type="predicted"/>
<comment type="caution">
    <text evidence="2">The sequence shown here is derived from an EMBL/GenBank/DDBJ whole genome shotgun (WGS) entry which is preliminary data.</text>
</comment>
<dbReference type="Proteomes" id="UP000465221">
    <property type="component" value="Unassembled WGS sequence"/>
</dbReference>